<accession>A0ABP8XSM9</accession>
<evidence type="ECO:0000313" key="1">
    <source>
        <dbReference type="EMBL" id="GAA4713923.1"/>
    </source>
</evidence>
<dbReference type="EMBL" id="BAABIC010000039">
    <property type="protein sequence ID" value="GAA4713923.1"/>
    <property type="molecule type" value="Genomic_DNA"/>
</dbReference>
<dbReference type="Proteomes" id="UP001500325">
    <property type="component" value="Unassembled WGS sequence"/>
</dbReference>
<name>A0ABP8XSM9_9PSEU</name>
<proteinExistence type="predicted"/>
<comment type="caution">
    <text evidence="1">The sequence shown here is derived from an EMBL/GenBank/DDBJ whole genome shotgun (WGS) entry which is preliminary data.</text>
</comment>
<keyword evidence="2" id="KW-1185">Reference proteome</keyword>
<reference evidence="2" key="1">
    <citation type="journal article" date="2019" name="Int. J. Syst. Evol. Microbiol.">
        <title>The Global Catalogue of Microorganisms (GCM) 10K type strain sequencing project: providing services to taxonomists for standard genome sequencing and annotation.</title>
        <authorList>
            <consortium name="The Broad Institute Genomics Platform"/>
            <consortium name="The Broad Institute Genome Sequencing Center for Infectious Disease"/>
            <person name="Wu L."/>
            <person name="Ma J."/>
        </authorList>
    </citation>
    <scope>NUCLEOTIDE SEQUENCE [LARGE SCALE GENOMIC DNA]</scope>
    <source>
        <strain evidence="2">JCM 18055</strain>
    </source>
</reference>
<gene>
    <name evidence="1" type="ORF">GCM10023215_66260</name>
</gene>
<dbReference type="RefSeq" id="WP_345384772.1">
    <property type="nucleotide sequence ID" value="NZ_BAABIC010000039.1"/>
</dbReference>
<protein>
    <submittedName>
        <fullName evidence="1">Uncharacterized protein</fullName>
    </submittedName>
</protein>
<sequence>MSTPARFTPARYLDPSRTVQGATDRFDCPDLASLDRHLDRLRRRIARDGGRTSAAVETCRADIDRLLDRRRWLTLPVVDPVAA</sequence>
<organism evidence="1 2">
    <name type="scientific">Pseudonocardia yuanmonensis</name>
    <dbReference type="NCBI Taxonomy" id="1095914"/>
    <lineage>
        <taxon>Bacteria</taxon>
        <taxon>Bacillati</taxon>
        <taxon>Actinomycetota</taxon>
        <taxon>Actinomycetes</taxon>
        <taxon>Pseudonocardiales</taxon>
        <taxon>Pseudonocardiaceae</taxon>
        <taxon>Pseudonocardia</taxon>
    </lineage>
</organism>
<evidence type="ECO:0000313" key="2">
    <source>
        <dbReference type="Proteomes" id="UP001500325"/>
    </source>
</evidence>